<keyword evidence="5" id="KW-0521">NADP</keyword>
<dbReference type="PIRSF" id="PIRSF005426">
    <property type="entry name" value="Frp"/>
    <property type="match status" value="1"/>
</dbReference>
<keyword evidence="2 5" id="KW-0285">Flavoprotein</keyword>
<reference evidence="8 10" key="2">
    <citation type="submission" date="2020-02" db="EMBL/GenBank/DDBJ databases">
        <authorList>
            <person name="Feng H."/>
        </authorList>
    </citation>
    <scope>NUCLEOTIDE SEQUENCE [LARGE SCALE GENOMIC DNA]</scope>
    <source>
        <strain evidence="8 10">Gsoil 114</strain>
    </source>
</reference>
<feature type="domain" description="Nitroreductase" evidence="6">
    <location>
        <begin position="8"/>
        <end position="165"/>
    </location>
</feature>
<keyword evidence="3 5" id="KW-0288">FMN</keyword>
<dbReference type="EMBL" id="JAAIWK010000008">
    <property type="protein sequence ID" value="NEY19736.1"/>
    <property type="molecule type" value="Genomic_DNA"/>
</dbReference>
<dbReference type="Pfam" id="PF00881">
    <property type="entry name" value="Nitroreductase"/>
    <property type="match status" value="1"/>
</dbReference>
<dbReference type="InterPro" id="IPR016446">
    <property type="entry name" value="Flavin_OxRdtase_Frp"/>
</dbReference>
<dbReference type="InterPro" id="IPR029479">
    <property type="entry name" value="Nitroreductase"/>
</dbReference>
<protein>
    <submittedName>
        <fullName evidence="7">NADPH-dependent oxidoreductase</fullName>
    </submittedName>
    <submittedName>
        <fullName evidence="8">Oxygen-insensitive NADPH nitroreductase</fullName>
        <ecNumber evidence="8">1.5.1.38</ecNumber>
    </submittedName>
</protein>
<dbReference type="CDD" id="cd02146">
    <property type="entry name" value="NfsA-like"/>
    <property type="match status" value="1"/>
</dbReference>
<comment type="similarity">
    <text evidence="1 5">Belongs to the flavin oxidoreductase frp family.</text>
</comment>
<reference evidence="8 10" key="3">
    <citation type="submission" date="2020-03" db="EMBL/GenBank/DDBJ databases">
        <title>Bacillus aquiflavi sp. nov., isolated from yellow water of strong flavor Chinese baijiu in Yibin region of China.</title>
        <authorList>
            <person name="Xie J."/>
        </authorList>
    </citation>
    <scope>NUCLEOTIDE SEQUENCE [LARGE SCALE GENOMIC DNA]</scope>
    <source>
        <strain evidence="8 10">Gsoil 114</strain>
    </source>
</reference>
<dbReference type="NCBIfam" id="NF008033">
    <property type="entry name" value="PRK10765.1"/>
    <property type="match status" value="1"/>
</dbReference>
<dbReference type="SUPFAM" id="SSF55469">
    <property type="entry name" value="FMN-dependent nitroreductase-like"/>
    <property type="match status" value="1"/>
</dbReference>
<evidence type="ECO:0000256" key="3">
    <source>
        <dbReference type="ARBA" id="ARBA00022643"/>
    </source>
</evidence>
<keyword evidence="4 5" id="KW-0560">Oxidoreductase</keyword>
<evidence type="ECO:0000313" key="8">
    <source>
        <dbReference type="EMBL" id="NEY19736.1"/>
    </source>
</evidence>
<evidence type="ECO:0000256" key="1">
    <source>
        <dbReference type="ARBA" id="ARBA00008366"/>
    </source>
</evidence>
<dbReference type="PANTHER" id="PTHR43425">
    <property type="entry name" value="OXYGEN-INSENSITIVE NADPH NITROREDUCTASE"/>
    <property type="match status" value="1"/>
</dbReference>
<comment type="caution">
    <text evidence="7">The sequence shown here is derived from an EMBL/GenBank/DDBJ whole genome shotgun (WGS) entry which is preliminary data.</text>
</comment>
<dbReference type="STRING" id="363870.NG54_00010"/>
<dbReference type="EC" id="1.5.1.38" evidence="8"/>
<dbReference type="EMBL" id="JRUN01000001">
    <property type="protein sequence ID" value="KHD86814.1"/>
    <property type="molecule type" value="Genomic_DNA"/>
</dbReference>
<dbReference type="RefSeq" id="WP_025726638.1">
    <property type="nucleotide sequence ID" value="NZ_JAAIWK010000008.1"/>
</dbReference>
<organism evidence="7 9">
    <name type="scientific">Heyndrickxia ginsengihumi</name>
    <dbReference type="NCBI Taxonomy" id="363870"/>
    <lineage>
        <taxon>Bacteria</taxon>
        <taxon>Bacillati</taxon>
        <taxon>Bacillota</taxon>
        <taxon>Bacilli</taxon>
        <taxon>Bacillales</taxon>
        <taxon>Bacillaceae</taxon>
        <taxon>Heyndrickxia</taxon>
    </lineage>
</organism>
<evidence type="ECO:0000313" key="10">
    <source>
        <dbReference type="Proteomes" id="UP000476934"/>
    </source>
</evidence>
<evidence type="ECO:0000259" key="6">
    <source>
        <dbReference type="Pfam" id="PF00881"/>
    </source>
</evidence>
<accession>A0A0A6VJN8</accession>
<proteinExistence type="inferred from homology"/>
<dbReference type="Proteomes" id="UP000476934">
    <property type="component" value="Unassembled WGS sequence"/>
</dbReference>
<evidence type="ECO:0000256" key="2">
    <source>
        <dbReference type="ARBA" id="ARBA00022630"/>
    </source>
</evidence>
<gene>
    <name evidence="8" type="primary">nfsA</name>
    <name evidence="8" type="ORF">G4D61_07085</name>
    <name evidence="7" type="ORF">NG54_00010</name>
</gene>
<dbReference type="AlphaFoldDB" id="A0A0A6VJN8"/>
<evidence type="ECO:0000256" key="5">
    <source>
        <dbReference type="PIRNR" id="PIRNR005426"/>
    </source>
</evidence>
<dbReference type="PANTHER" id="PTHR43425:SF3">
    <property type="entry name" value="NADPH-DEPENDENT OXIDOREDUCTASE"/>
    <property type="match status" value="1"/>
</dbReference>
<dbReference type="GO" id="GO:0052873">
    <property type="term" value="F:FMN reductase (NADPH) activity"/>
    <property type="evidence" value="ECO:0007669"/>
    <property type="project" value="UniProtKB-EC"/>
</dbReference>
<dbReference type="Gene3D" id="3.40.109.10">
    <property type="entry name" value="NADH Oxidase"/>
    <property type="match status" value="1"/>
</dbReference>
<dbReference type="Proteomes" id="UP000030588">
    <property type="component" value="Unassembled WGS sequence"/>
</dbReference>
<reference evidence="7 9" key="1">
    <citation type="submission" date="2014-10" db="EMBL/GenBank/DDBJ databases">
        <title>Draft genome of phytase producing Bacillus ginsengihumi strain M2.11.</title>
        <authorList>
            <person name="Toymentseva A."/>
            <person name="Boulygina E.A."/>
            <person name="Kazakov S.V."/>
            <person name="Kayumov I."/>
            <person name="Suleimanova A.D."/>
            <person name="Mardanova A.M."/>
            <person name="Maria S.N."/>
            <person name="Sergey M.Y."/>
            <person name="Sharipova M.R."/>
        </authorList>
    </citation>
    <scope>NUCLEOTIDE SEQUENCE [LARGE SCALE GENOMIC DNA]</scope>
    <source>
        <strain evidence="7 9">M2.11</strain>
    </source>
</reference>
<sequence>MNTMIETILNHRSIRKYEDRPLTKEQIEVIVKSAQAAATSSYVQAYTIIGITDQEKKKQLAHLVGNQPYVEKNGHLLVFCADLYRHQVVAEMENVDITDSLERTENFMIAVIDAALAAQNAALAAESMGLGICYIGGLRNQLVEVSKLLNIPKHVIPLFAMTIGYPLHESSKKPRLPFAHVYHENGYQTNKELLKEQLHDYNQTIQQYYKERTNNERQDTWTSQMAVKFTTPTRLYMKEYVQKQGFDKK</sequence>
<dbReference type="OrthoDB" id="9775805at2"/>
<evidence type="ECO:0000313" key="9">
    <source>
        <dbReference type="Proteomes" id="UP000030588"/>
    </source>
</evidence>
<evidence type="ECO:0000313" key="7">
    <source>
        <dbReference type="EMBL" id="KHD86814.1"/>
    </source>
</evidence>
<keyword evidence="10" id="KW-1185">Reference proteome</keyword>
<evidence type="ECO:0000256" key="4">
    <source>
        <dbReference type="ARBA" id="ARBA00023002"/>
    </source>
</evidence>
<dbReference type="InterPro" id="IPR000415">
    <property type="entry name" value="Nitroreductase-like"/>
</dbReference>
<name>A0A0A6VJN8_9BACI</name>